<evidence type="ECO:0000313" key="1">
    <source>
        <dbReference type="EMBL" id="BAX82084.1"/>
    </source>
</evidence>
<keyword evidence="2" id="KW-1185">Reference proteome</keyword>
<reference evidence="2" key="2">
    <citation type="journal article" date="2020" name="Antonie Van Leeuwenhoek">
        <title>Labilibaculum antarcticum sp. nov., a novel facultative anaerobic, psychrotorelant bacterium isolated from marine sediment of Antarctica.</title>
        <authorList>
            <person name="Watanabe M."/>
            <person name="Kojima H."/>
            <person name="Fukui M."/>
        </authorList>
    </citation>
    <scope>NUCLEOTIDE SEQUENCE [LARGE SCALE GENOMIC DNA]</scope>
    <source>
        <strain evidence="2">SPP2</strain>
    </source>
</reference>
<proteinExistence type="predicted"/>
<dbReference type="Proteomes" id="UP000218267">
    <property type="component" value="Chromosome"/>
</dbReference>
<gene>
    <name evidence="1" type="ORF">ALGA_3792</name>
</gene>
<dbReference type="OrthoDB" id="1122883at2"/>
<sequence>MAEVEYRLIESNKHTIIVREFFGDVEVSDVTESFKYIFKEYAELNIVGIITDLTQANFKIGIKEFPKILQFILQNKKLFNLKMAVIADTPEKTVFPMLAQVRFKFLPVKPFTTMQAAVQWMNEA</sequence>
<organism evidence="1 2">
    <name type="scientific">Labilibaculum antarcticum</name>
    <dbReference type="NCBI Taxonomy" id="1717717"/>
    <lineage>
        <taxon>Bacteria</taxon>
        <taxon>Pseudomonadati</taxon>
        <taxon>Bacteroidota</taxon>
        <taxon>Bacteroidia</taxon>
        <taxon>Marinilabiliales</taxon>
        <taxon>Marinifilaceae</taxon>
        <taxon>Labilibaculum</taxon>
    </lineage>
</organism>
<evidence type="ECO:0000313" key="2">
    <source>
        <dbReference type="Proteomes" id="UP000218267"/>
    </source>
</evidence>
<dbReference type="AlphaFoldDB" id="A0A1Y1CPA7"/>
<protein>
    <recommendedName>
        <fullName evidence="3">STAS/SEC14 domain-containing protein</fullName>
    </recommendedName>
</protein>
<accession>A0A1Y1CPA7</accession>
<name>A0A1Y1CPA7_9BACT</name>
<dbReference type="KEGG" id="mbas:ALGA_3792"/>
<evidence type="ECO:0008006" key="3">
    <source>
        <dbReference type="Google" id="ProtNLM"/>
    </source>
</evidence>
<dbReference type="RefSeq" id="WP_096432084.1">
    <property type="nucleotide sequence ID" value="NZ_AP018042.1"/>
</dbReference>
<dbReference type="EMBL" id="AP018042">
    <property type="protein sequence ID" value="BAX82084.1"/>
    <property type="molecule type" value="Genomic_DNA"/>
</dbReference>
<reference evidence="1 2" key="1">
    <citation type="journal article" date="2018" name="Mar. Genomics">
        <title>Complete genome sequence of Marinifilaceae bacterium strain SPP2, isolated from the Antarctic marine sediment.</title>
        <authorList>
            <person name="Watanabe M."/>
            <person name="Kojima H."/>
            <person name="Fukui M."/>
        </authorList>
    </citation>
    <scope>NUCLEOTIDE SEQUENCE [LARGE SCALE GENOMIC DNA]</scope>
    <source>
        <strain evidence="1 2">SPP2</strain>
    </source>
</reference>